<dbReference type="GO" id="GO:0010960">
    <property type="term" value="P:magnesium ion homeostasis"/>
    <property type="evidence" value="ECO:0007669"/>
    <property type="project" value="InterPro"/>
</dbReference>
<reference evidence="7" key="1">
    <citation type="submission" date="2021-09" db="EMBL/GenBank/DDBJ databases">
        <authorList>
            <consortium name="AG Swart"/>
            <person name="Singh M."/>
            <person name="Singh A."/>
            <person name="Seah K."/>
            <person name="Emmerich C."/>
        </authorList>
    </citation>
    <scope>NUCLEOTIDE SEQUENCE</scope>
    <source>
        <strain evidence="7">ATCC30299</strain>
    </source>
</reference>
<evidence type="ECO:0000259" key="5">
    <source>
        <dbReference type="PROSITE" id="PS51371"/>
    </source>
</evidence>
<sequence length="348" mass="39125">MISVLLFVAGISIDKKTEDVQLAFGDYALYCFISVSLVLFAGFMSGLTVGLMGIDENDLYLKLAVGFQEEREQAKRLLPVISQHHWLLVTLLLSNALATEALPIILGYMTCGIIAVILSTFLIFIFGEVLPMSILTGPKKFYLASKSVPIVKILMYIFYPISKPSAWLLDWWLGLNHSKSLDNDHLKSIIRLNSSSSYRDSFIPGQINIINGAIDMKKKLVKSYMIDINKAYCLSSDLVLTRNTLKNITGQGYSRVPVFYKNNPQEIMGVLLMKNLVGVDENCTIENSGVKLKRVMLVGQEATILEVFNMFQKQNRHMAFVTESDGKRIIGIITMEDVLESTLNRKFR</sequence>
<feature type="transmembrane region" description="Helical" evidence="4">
    <location>
        <begin position="27"/>
        <end position="54"/>
    </location>
</feature>
<dbReference type="InterPro" id="IPR000644">
    <property type="entry name" value="CBS_dom"/>
</dbReference>
<evidence type="ECO:0000313" key="8">
    <source>
        <dbReference type="Proteomes" id="UP001162131"/>
    </source>
</evidence>
<proteinExistence type="predicted"/>
<protein>
    <recommendedName>
        <fullName evidence="9">CNNM transmembrane domain-containing protein</fullName>
    </recommendedName>
</protein>
<dbReference type="GO" id="GO:0016020">
    <property type="term" value="C:membrane"/>
    <property type="evidence" value="ECO:0007669"/>
    <property type="project" value="UniProtKB-UniRule"/>
</dbReference>
<accession>A0AAU9K8W0</accession>
<evidence type="ECO:0000259" key="6">
    <source>
        <dbReference type="PROSITE" id="PS51846"/>
    </source>
</evidence>
<organism evidence="7 8">
    <name type="scientific">Blepharisma stoltei</name>
    <dbReference type="NCBI Taxonomy" id="1481888"/>
    <lineage>
        <taxon>Eukaryota</taxon>
        <taxon>Sar</taxon>
        <taxon>Alveolata</taxon>
        <taxon>Ciliophora</taxon>
        <taxon>Postciliodesmatophora</taxon>
        <taxon>Heterotrichea</taxon>
        <taxon>Heterotrichida</taxon>
        <taxon>Blepharismidae</taxon>
        <taxon>Blepharisma</taxon>
    </lineage>
</organism>
<dbReference type="Proteomes" id="UP001162131">
    <property type="component" value="Unassembled WGS sequence"/>
</dbReference>
<dbReference type="EMBL" id="CAJZBQ010000058">
    <property type="protein sequence ID" value="CAG9334659.1"/>
    <property type="molecule type" value="Genomic_DNA"/>
</dbReference>
<dbReference type="SUPFAM" id="SSF54631">
    <property type="entry name" value="CBS-domain pair"/>
    <property type="match status" value="1"/>
</dbReference>
<dbReference type="InterPro" id="IPR045095">
    <property type="entry name" value="ACDP"/>
</dbReference>
<dbReference type="Gene3D" id="3.10.580.10">
    <property type="entry name" value="CBS-domain"/>
    <property type="match status" value="1"/>
</dbReference>
<dbReference type="AlphaFoldDB" id="A0AAU9K8W0"/>
<name>A0AAU9K8W0_9CILI</name>
<dbReference type="Pfam" id="PF00571">
    <property type="entry name" value="CBS"/>
    <property type="match status" value="1"/>
</dbReference>
<keyword evidence="3 4" id="KW-0812">Transmembrane</keyword>
<evidence type="ECO:0008006" key="9">
    <source>
        <dbReference type="Google" id="ProtNLM"/>
    </source>
</evidence>
<evidence type="ECO:0000256" key="3">
    <source>
        <dbReference type="PROSITE-ProRule" id="PRU01193"/>
    </source>
</evidence>
<keyword evidence="3 4" id="KW-1133">Transmembrane helix</keyword>
<gene>
    <name evidence="7" type="ORF">BSTOLATCC_MIC61266</name>
</gene>
<dbReference type="GO" id="GO:0030026">
    <property type="term" value="P:intracellular manganese ion homeostasis"/>
    <property type="evidence" value="ECO:0007669"/>
    <property type="project" value="TreeGrafter"/>
</dbReference>
<evidence type="ECO:0000256" key="4">
    <source>
        <dbReference type="SAM" id="Phobius"/>
    </source>
</evidence>
<keyword evidence="1" id="KW-0677">Repeat</keyword>
<feature type="transmembrane region" description="Helical" evidence="4">
    <location>
        <begin position="104"/>
        <end position="129"/>
    </location>
</feature>
<comment type="caution">
    <text evidence="7">The sequence shown here is derived from an EMBL/GenBank/DDBJ whole genome shotgun (WGS) entry which is preliminary data.</text>
</comment>
<evidence type="ECO:0000313" key="7">
    <source>
        <dbReference type="EMBL" id="CAG9334659.1"/>
    </source>
</evidence>
<evidence type="ECO:0000256" key="1">
    <source>
        <dbReference type="ARBA" id="ARBA00022737"/>
    </source>
</evidence>
<dbReference type="PROSITE" id="PS51371">
    <property type="entry name" value="CBS"/>
    <property type="match status" value="1"/>
</dbReference>
<dbReference type="Pfam" id="PF01595">
    <property type="entry name" value="CNNM"/>
    <property type="match status" value="1"/>
</dbReference>
<dbReference type="InterPro" id="IPR002550">
    <property type="entry name" value="CNNM"/>
</dbReference>
<dbReference type="PROSITE" id="PS51846">
    <property type="entry name" value="CNNM"/>
    <property type="match status" value="1"/>
</dbReference>
<keyword evidence="2" id="KW-0129">CBS domain</keyword>
<dbReference type="InterPro" id="IPR046342">
    <property type="entry name" value="CBS_dom_sf"/>
</dbReference>
<keyword evidence="8" id="KW-1185">Reference proteome</keyword>
<feature type="domain" description="CNNM transmembrane" evidence="6">
    <location>
        <begin position="23"/>
        <end position="211"/>
    </location>
</feature>
<feature type="domain" description="CBS" evidence="5">
    <location>
        <begin position="291"/>
        <end position="348"/>
    </location>
</feature>
<dbReference type="PANTHER" id="PTHR12064">
    <property type="entry name" value="METAL TRANSPORTER CNNM"/>
    <property type="match status" value="1"/>
</dbReference>
<evidence type="ECO:0000256" key="2">
    <source>
        <dbReference type="PROSITE-ProRule" id="PRU00703"/>
    </source>
</evidence>
<dbReference type="PANTHER" id="PTHR12064:SF97">
    <property type="entry name" value="METAL TRANSPORTER CNNM-5"/>
    <property type="match status" value="1"/>
</dbReference>
<keyword evidence="3 4" id="KW-0472">Membrane</keyword>
<dbReference type="GO" id="GO:0005737">
    <property type="term" value="C:cytoplasm"/>
    <property type="evidence" value="ECO:0007669"/>
    <property type="project" value="TreeGrafter"/>
</dbReference>